<feature type="domain" description="Diphosphomevalonate decarboxylase-like N-terminal" evidence="1">
    <location>
        <begin position="24"/>
        <end position="151"/>
    </location>
</feature>
<dbReference type="SUPFAM" id="SSF54211">
    <property type="entry name" value="Ribosomal protein S5 domain 2-like"/>
    <property type="match status" value="1"/>
</dbReference>
<dbReference type="Pfam" id="PF22700">
    <property type="entry name" value="MVD-like_N"/>
    <property type="match status" value="1"/>
</dbReference>
<comment type="caution">
    <text evidence="2">The sequence shown here is derived from an EMBL/GenBank/DDBJ whole genome shotgun (WGS) entry which is preliminary data.</text>
</comment>
<dbReference type="AlphaFoldDB" id="A0A938YQ90"/>
<name>A0A938YQ90_9ARCH</name>
<dbReference type="InterPro" id="IPR020568">
    <property type="entry name" value="Ribosomal_Su5_D2-typ_SF"/>
</dbReference>
<dbReference type="InterPro" id="IPR036554">
    <property type="entry name" value="GHMP_kinase_C_sf"/>
</dbReference>
<organism evidence="2 3">
    <name type="scientific">Candidatus Iainarchaeum sp</name>
    <dbReference type="NCBI Taxonomy" id="3101447"/>
    <lineage>
        <taxon>Archaea</taxon>
        <taxon>Candidatus Iainarchaeota</taxon>
        <taxon>Candidatus Iainarchaeia</taxon>
        <taxon>Candidatus Iainarchaeales</taxon>
        <taxon>Candidatus Iainarchaeaceae</taxon>
        <taxon>Candidatus Iainarchaeum</taxon>
    </lineage>
</organism>
<evidence type="ECO:0000259" key="1">
    <source>
        <dbReference type="Pfam" id="PF22700"/>
    </source>
</evidence>
<dbReference type="Gene3D" id="3.30.230.10">
    <property type="match status" value="1"/>
</dbReference>
<gene>
    <name evidence="2" type="ORF">JW744_00085</name>
</gene>
<dbReference type="InterPro" id="IPR053859">
    <property type="entry name" value="MVD-like_N"/>
</dbReference>
<proteinExistence type="predicted"/>
<dbReference type="EMBL" id="JAFGDB010000001">
    <property type="protein sequence ID" value="MBN2066850.1"/>
    <property type="molecule type" value="Genomic_DNA"/>
</dbReference>
<dbReference type="InterPro" id="IPR014721">
    <property type="entry name" value="Ribsml_uS5_D2-typ_fold_subgr"/>
</dbReference>
<accession>A0A938YQ90</accession>
<dbReference type="Proteomes" id="UP000809243">
    <property type="component" value="Unassembled WGS sequence"/>
</dbReference>
<protein>
    <recommendedName>
        <fullName evidence="1">Diphosphomevalonate decarboxylase-like N-terminal domain-containing protein</fullName>
    </recommendedName>
</protein>
<sequence>MGEKVKAVAYPTIPILFVSSVRDNRWPLHDTMGLAVTDLKGETRVETIVEKTDSGRLEGFTVGKEKLPEERTKSVAEVLGIFQRETGKNFGIKVESNNYNVYSGSSDAGAAALVVALDKIFGTGYEQGRIAELAMMVSESAIRAIYGGLNIMVVDGIGAPYGKQLASEKDLKDIRIFAMGFDYESRISAAEIFQLTRSNPFYQYRLDMVPTWAAKIKLGLLNKDWGVVFAAAEHNCENAHYLIESSGKRCRRKEMMNAVIDVEEIRGSGLPVYWTAGGGKVINAFSWGKEADKVLAELKKRGQKPIEYKVAPGAKVV</sequence>
<evidence type="ECO:0000313" key="3">
    <source>
        <dbReference type="Proteomes" id="UP000809243"/>
    </source>
</evidence>
<reference evidence="2" key="1">
    <citation type="submission" date="2021-01" db="EMBL/GenBank/DDBJ databases">
        <title>Active Sulfur Cycling in an Early Earth Analoge.</title>
        <authorList>
            <person name="Hahn C.R."/>
            <person name="Youssef N.H."/>
            <person name="Elshahed M."/>
        </authorList>
    </citation>
    <scope>NUCLEOTIDE SEQUENCE</scope>
    <source>
        <strain evidence="2">Zod_Metabat.1151</strain>
    </source>
</reference>
<dbReference type="Gene3D" id="3.30.70.890">
    <property type="entry name" value="GHMP kinase, C-terminal domain"/>
    <property type="match status" value="1"/>
</dbReference>
<evidence type="ECO:0000313" key="2">
    <source>
        <dbReference type="EMBL" id="MBN2066850.1"/>
    </source>
</evidence>